<feature type="transmembrane region" description="Helical" evidence="4">
    <location>
        <begin position="85"/>
        <end position="118"/>
    </location>
</feature>
<proteinExistence type="predicted"/>
<dbReference type="PROSITE" id="PS50850">
    <property type="entry name" value="MFS"/>
    <property type="match status" value="1"/>
</dbReference>
<protein>
    <submittedName>
        <fullName evidence="6">MFS transporter</fullName>
    </submittedName>
</protein>
<dbReference type="SUPFAM" id="SSF103473">
    <property type="entry name" value="MFS general substrate transporter"/>
    <property type="match status" value="1"/>
</dbReference>
<feature type="transmembrane region" description="Helical" evidence="4">
    <location>
        <begin position="266"/>
        <end position="286"/>
    </location>
</feature>
<evidence type="ECO:0000313" key="6">
    <source>
        <dbReference type="EMBL" id="MCW8088260.1"/>
    </source>
</evidence>
<keyword evidence="2 4" id="KW-1133">Transmembrane helix</keyword>
<keyword evidence="7" id="KW-1185">Reference proteome</keyword>
<evidence type="ECO:0000256" key="4">
    <source>
        <dbReference type="SAM" id="Phobius"/>
    </source>
</evidence>
<feature type="transmembrane region" description="Helical" evidence="4">
    <location>
        <begin position="58"/>
        <end position="78"/>
    </location>
</feature>
<dbReference type="Proteomes" id="UP001526430">
    <property type="component" value="Unassembled WGS sequence"/>
</dbReference>
<name>A0ABT3P1F5_9PROT</name>
<keyword evidence="1 4" id="KW-0812">Transmembrane</keyword>
<comment type="caution">
    <text evidence="6">The sequence shown here is derived from an EMBL/GenBank/DDBJ whole genome shotgun (WGS) entry which is preliminary data.</text>
</comment>
<evidence type="ECO:0000259" key="5">
    <source>
        <dbReference type="PROSITE" id="PS50850"/>
    </source>
</evidence>
<gene>
    <name evidence="6" type="ORF">OF850_21955</name>
</gene>
<dbReference type="EMBL" id="JAPFQI010000030">
    <property type="protein sequence ID" value="MCW8088260.1"/>
    <property type="molecule type" value="Genomic_DNA"/>
</dbReference>
<dbReference type="Gene3D" id="1.20.1250.20">
    <property type="entry name" value="MFS general substrate transporter like domains"/>
    <property type="match status" value="1"/>
</dbReference>
<dbReference type="RefSeq" id="WP_301592457.1">
    <property type="nucleotide sequence ID" value="NZ_JAPFQI010000030.1"/>
</dbReference>
<evidence type="ECO:0000256" key="1">
    <source>
        <dbReference type="ARBA" id="ARBA00022692"/>
    </source>
</evidence>
<evidence type="ECO:0000313" key="7">
    <source>
        <dbReference type="Proteomes" id="UP001526430"/>
    </source>
</evidence>
<feature type="transmembrane region" description="Helical" evidence="4">
    <location>
        <begin position="152"/>
        <end position="174"/>
    </location>
</feature>
<organism evidence="6 7">
    <name type="scientific">Sabulicella glaciei</name>
    <dbReference type="NCBI Taxonomy" id="2984948"/>
    <lineage>
        <taxon>Bacteria</taxon>
        <taxon>Pseudomonadati</taxon>
        <taxon>Pseudomonadota</taxon>
        <taxon>Alphaproteobacteria</taxon>
        <taxon>Acetobacterales</taxon>
        <taxon>Acetobacteraceae</taxon>
        <taxon>Sabulicella</taxon>
    </lineage>
</organism>
<feature type="domain" description="Major facilitator superfamily (MFS) profile" evidence="5">
    <location>
        <begin position="19"/>
        <end position="406"/>
    </location>
</feature>
<dbReference type="PANTHER" id="PTHR23520:SF5">
    <property type="entry name" value="TRANSPORTER, PUTATIVE (AFU_ORTHOLOGUE AFUA_3G04000)-RELATED"/>
    <property type="match status" value="1"/>
</dbReference>
<reference evidence="6 7" key="1">
    <citation type="submission" date="2022-10" db="EMBL/GenBank/DDBJ databases">
        <title>Roseococcus glaciei nov., sp. nov., isolated from glacier.</title>
        <authorList>
            <person name="Liu Q."/>
            <person name="Xin Y.-H."/>
        </authorList>
    </citation>
    <scope>NUCLEOTIDE SEQUENCE [LARGE SCALE GENOMIC DNA]</scope>
    <source>
        <strain evidence="6 7">MDT2-1-1</strain>
    </source>
</reference>
<dbReference type="InterPro" id="IPR011701">
    <property type="entry name" value="MFS"/>
</dbReference>
<dbReference type="Pfam" id="PF07690">
    <property type="entry name" value="MFS_1"/>
    <property type="match status" value="1"/>
</dbReference>
<evidence type="ECO:0000256" key="3">
    <source>
        <dbReference type="ARBA" id="ARBA00023136"/>
    </source>
</evidence>
<feature type="transmembrane region" description="Helical" evidence="4">
    <location>
        <begin position="186"/>
        <end position="206"/>
    </location>
</feature>
<sequence length="411" mass="41797">MADGAAPSGLAPAAALGGPVRRILAARGLRDFGDGLVAVLLPAYLLALGFGAAEIGAIATLALLGSAVMTLGVGIAGARADPRLLLLLAAALMTVTGVGFALAAGFTAIALIALLGTINPSAGSVSIFAPLEQALLTGASTDAGRTSVFARYSLVGSLAAAVGALAAGAPELLARSGIAEMEALRSAFLLYVALGVACLLAYRAIPALPAADRRERHAPLGPSRGIVVRLAALFSVDSFAGGLAVQALLALWLFERFGLSLAEAGLFFFWSGVLSAFSFPVAAWLAGRIGLINTMVFTHIPSSLCLIAAMFAPDVEWALGLLLVRAALSQMDVPTRSSYVMAVVTPPERTAAASFTAVPRSLAAAAGPAIAGAIIAAGYKATPFILCGVLKIAYDLALLWAFRHIKPPEER</sequence>
<dbReference type="InterPro" id="IPR036259">
    <property type="entry name" value="MFS_trans_sf"/>
</dbReference>
<evidence type="ECO:0000256" key="2">
    <source>
        <dbReference type="ARBA" id="ARBA00022989"/>
    </source>
</evidence>
<keyword evidence="3 4" id="KW-0472">Membrane</keyword>
<feature type="transmembrane region" description="Helical" evidence="4">
    <location>
        <begin position="226"/>
        <end position="254"/>
    </location>
</feature>
<accession>A0ABT3P1F5</accession>
<dbReference type="InterPro" id="IPR020846">
    <property type="entry name" value="MFS_dom"/>
</dbReference>
<dbReference type="PANTHER" id="PTHR23520">
    <property type="entry name" value="TRANSPORTER, PUTATIVE (AFU_ORTHOLOGUE AFUA_3G04000)-RELATED"/>
    <property type="match status" value="1"/>
</dbReference>